<sequence>MALKVEAAMRDPLQRALRPTLPAPPGHRAGPPLHTPTSCTLLPTLCLPGDPGHQRPPPISRSLWGLATVSL</sequence>
<organism evidence="2 3">
    <name type="scientific">Gulo gulo</name>
    <name type="common">Wolverine</name>
    <name type="synonym">Gluton</name>
    <dbReference type="NCBI Taxonomy" id="48420"/>
    <lineage>
        <taxon>Eukaryota</taxon>
        <taxon>Metazoa</taxon>
        <taxon>Chordata</taxon>
        <taxon>Craniata</taxon>
        <taxon>Vertebrata</taxon>
        <taxon>Euteleostomi</taxon>
        <taxon>Mammalia</taxon>
        <taxon>Eutheria</taxon>
        <taxon>Laurasiatheria</taxon>
        <taxon>Carnivora</taxon>
        <taxon>Caniformia</taxon>
        <taxon>Musteloidea</taxon>
        <taxon>Mustelidae</taxon>
        <taxon>Guloninae</taxon>
        <taxon>Gulo</taxon>
    </lineage>
</organism>
<feature type="region of interest" description="Disordered" evidence="1">
    <location>
        <begin position="1"/>
        <end position="35"/>
    </location>
</feature>
<proteinExistence type="predicted"/>
<name>A0A9X9LT84_GULGU</name>
<evidence type="ECO:0000313" key="3">
    <source>
        <dbReference type="Proteomes" id="UP000269945"/>
    </source>
</evidence>
<dbReference type="EMBL" id="CYRY02015925">
    <property type="protein sequence ID" value="VCW86197.1"/>
    <property type="molecule type" value="Genomic_DNA"/>
</dbReference>
<keyword evidence="3" id="KW-1185">Reference proteome</keyword>
<dbReference type="AlphaFoldDB" id="A0A9X9LT84"/>
<dbReference type="Proteomes" id="UP000269945">
    <property type="component" value="Unassembled WGS sequence"/>
</dbReference>
<comment type="caution">
    <text evidence="2">The sequence shown here is derived from an EMBL/GenBank/DDBJ whole genome shotgun (WGS) entry which is preliminary data.</text>
</comment>
<evidence type="ECO:0000256" key="1">
    <source>
        <dbReference type="SAM" id="MobiDB-lite"/>
    </source>
</evidence>
<gene>
    <name evidence="2" type="ORF">BN2614_LOCUS5</name>
</gene>
<reference evidence="2 3" key="1">
    <citation type="submission" date="2018-10" db="EMBL/GenBank/DDBJ databases">
        <authorList>
            <person name="Ekblom R."/>
            <person name="Jareborg N."/>
        </authorList>
    </citation>
    <scope>NUCLEOTIDE SEQUENCE [LARGE SCALE GENOMIC DNA]</scope>
    <source>
        <tissue evidence="2">Muscle</tissue>
    </source>
</reference>
<feature type="non-terminal residue" evidence="2">
    <location>
        <position position="71"/>
    </location>
</feature>
<evidence type="ECO:0000313" key="2">
    <source>
        <dbReference type="EMBL" id="VCW86197.1"/>
    </source>
</evidence>
<protein>
    <submittedName>
        <fullName evidence="2">Uncharacterized protein</fullName>
    </submittedName>
</protein>
<accession>A0A9X9LT84</accession>